<dbReference type="AlphaFoldDB" id="W7XA51"/>
<gene>
    <name evidence="2" type="ORF">TTHERM_001374872</name>
</gene>
<evidence type="ECO:0000313" key="3">
    <source>
        <dbReference type="Proteomes" id="UP000009168"/>
    </source>
</evidence>
<dbReference type="EMBL" id="GG662843">
    <property type="protein sequence ID" value="EWS76275.1"/>
    <property type="molecule type" value="Genomic_DNA"/>
</dbReference>
<protein>
    <submittedName>
        <fullName evidence="2">Transmembrane protein, putative</fullName>
    </submittedName>
</protein>
<name>W7XA51_TETTS</name>
<dbReference type="GeneID" id="24442246"/>
<dbReference type="InParanoid" id="W7XA51"/>
<keyword evidence="1" id="KW-1133">Transmembrane helix</keyword>
<keyword evidence="3" id="KW-1185">Reference proteome</keyword>
<reference evidence="3" key="1">
    <citation type="journal article" date="2006" name="PLoS Biol.">
        <title>Macronuclear genome sequence of the ciliate Tetrahymena thermophila, a model eukaryote.</title>
        <authorList>
            <person name="Eisen J.A."/>
            <person name="Coyne R.S."/>
            <person name="Wu M."/>
            <person name="Wu D."/>
            <person name="Thiagarajan M."/>
            <person name="Wortman J.R."/>
            <person name="Badger J.H."/>
            <person name="Ren Q."/>
            <person name="Amedeo P."/>
            <person name="Jones K.M."/>
            <person name="Tallon L.J."/>
            <person name="Delcher A.L."/>
            <person name="Salzberg S.L."/>
            <person name="Silva J.C."/>
            <person name="Haas B.J."/>
            <person name="Majoros W.H."/>
            <person name="Farzad M."/>
            <person name="Carlton J.M."/>
            <person name="Smith R.K. Jr."/>
            <person name="Garg J."/>
            <person name="Pearlman R.E."/>
            <person name="Karrer K.M."/>
            <person name="Sun L."/>
            <person name="Manning G."/>
            <person name="Elde N.C."/>
            <person name="Turkewitz A.P."/>
            <person name="Asai D.J."/>
            <person name="Wilkes D.E."/>
            <person name="Wang Y."/>
            <person name="Cai H."/>
            <person name="Collins K."/>
            <person name="Stewart B.A."/>
            <person name="Lee S.R."/>
            <person name="Wilamowska K."/>
            <person name="Weinberg Z."/>
            <person name="Ruzzo W.L."/>
            <person name="Wloga D."/>
            <person name="Gaertig J."/>
            <person name="Frankel J."/>
            <person name="Tsao C.-C."/>
            <person name="Gorovsky M.A."/>
            <person name="Keeling P.J."/>
            <person name="Waller R.F."/>
            <person name="Patron N.J."/>
            <person name="Cherry J.M."/>
            <person name="Stover N.A."/>
            <person name="Krieger C.J."/>
            <person name="del Toro C."/>
            <person name="Ryder H.F."/>
            <person name="Williamson S.C."/>
            <person name="Barbeau R.A."/>
            <person name="Hamilton E.P."/>
            <person name="Orias E."/>
        </authorList>
    </citation>
    <scope>NUCLEOTIDE SEQUENCE [LARGE SCALE GENOMIC DNA]</scope>
    <source>
        <strain evidence="3">SB210</strain>
    </source>
</reference>
<dbReference type="KEGG" id="tet:TTHERM_001374872"/>
<evidence type="ECO:0000256" key="1">
    <source>
        <dbReference type="SAM" id="Phobius"/>
    </source>
</evidence>
<organism evidence="2 3">
    <name type="scientific">Tetrahymena thermophila (strain SB210)</name>
    <dbReference type="NCBI Taxonomy" id="312017"/>
    <lineage>
        <taxon>Eukaryota</taxon>
        <taxon>Sar</taxon>
        <taxon>Alveolata</taxon>
        <taxon>Ciliophora</taxon>
        <taxon>Intramacronucleata</taxon>
        <taxon>Oligohymenophorea</taxon>
        <taxon>Hymenostomatida</taxon>
        <taxon>Tetrahymenina</taxon>
        <taxon>Tetrahymenidae</taxon>
        <taxon>Tetrahymena</taxon>
    </lineage>
</organism>
<dbReference type="RefSeq" id="XP_012651193.1">
    <property type="nucleotide sequence ID" value="XM_012795739.1"/>
</dbReference>
<evidence type="ECO:0000313" key="2">
    <source>
        <dbReference type="EMBL" id="EWS76275.1"/>
    </source>
</evidence>
<keyword evidence="1" id="KW-0472">Membrane</keyword>
<feature type="transmembrane region" description="Helical" evidence="1">
    <location>
        <begin position="182"/>
        <end position="199"/>
    </location>
</feature>
<proteinExistence type="predicted"/>
<keyword evidence="1 2" id="KW-0812">Transmembrane</keyword>
<dbReference type="Proteomes" id="UP000009168">
    <property type="component" value="Unassembled WGS sequence"/>
</dbReference>
<sequence>MLPHRKIKYLINCKQYSKILIQAYKIVILVIYNKITTFKFKIWQTLLKFQTQVLVCKVITLTKIFSHMIKYQVRLEICLIILAYQTKGKLFQMVTCPLFCQIKQHRKTYSNMSQVQLITILKIKQAYLVFQEIIISKIFMKILPIFRHTHSNSKILVKTSLTLRMKQYHHRFIIHLLKQPQISLLFFTSLIIQILVIYII</sequence>
<accession>W7XA51</accession>